<proteinExistence type="inferred from homology"/>
<evidence type="ECO:0000313" key="8">
    <source>
        <dbReference type="Proteomes" id="UP000245921"/>
    </source>
</evidence>
<comment type="caution">
    <text evidence="7">The sequence shown here is derived from an EMBL/GenBank/DDBJ whole genome shotgun (WGS) entry which is preliminary data.</text>
</comment>
<gene>
    <name evidence="7" type="ORF">C7380_12916</name>
</gene>
<dbReference type="Gene3D" id="3.60.15.10">
    <property type="entry name" value="Ribonuclease Z/Hydroxyacylglutathione hydrolase-like"/>
    <property type="match status" value="1"/>
</dbReference>
<evidence type="ECO:0000256" key="1">
    <source>
        <dbReference type="ARBA" id="ARBA00001947"/>
    </source>
</evidence>
<evidence type="ECO:0000256" key="4">
    <source>
        <dbReference type="ARBA" id="ARBA00022801"/>
    </source>
</evidence>
<name>A0AA45C4M1_9BACT</name>
<keyword evidence="8" id="KW-1185">Reference proteome</keyword>
<evidence type="ECO:0000259" key="6">
    <source>
        <dbReference type="SMART" id="SM00849"/>
    </source>
</evidence>
<protein>
    <submittedName>
        <fullName evidence="7">Glyoxylase-like metal-dependent hydrolase (Beta-lactamase superfamily II)</fullName>
    </submittedName>
</protein>
<sequence>MILKVLIPGGTLWIPERIQGSYATICLLEHKNKKIIMEPGYEPSLRFLEEKFQELNLKSDDITDILLSHAHLDHAKNSIYFKNAIVNVHKLYDNKNFNKFGDFSSQSYINMIEDIKKREKKFDNGDILFESIEVVHTPFHSKEHCSFYIKTENMGKVFFPGDICMTRIELYDIMRGLRTDEVANIVKKYYDISDWIVFTHDAPYSIK</sequence>
<dbReference type="GO" id="GO:0046872">
    <property type="term" value="F:metal ion binding"/>
    <property type="evidence" value="ECO:0007669"/>
    <property type="project" value="UniProtKB-KW"/>
</dbReference>
<dbReference type="GO" id="GO:0016787">
    <property type="term" value="F:hydrolase activity"/>
    <property type="evidence" value="ECO:0007669"/>
    <property type="project" value="UniProtKB-KW"/>
</dbReference>
<evidence type="ECO:0000256" key="5">
    <source>
        <dbReference type="ARBA" id="ARBA00022833"/>
    </source>
</evidence>
<keyword evidence="5" id="KW-0862">Zinc</keyword>
<dbReference type="AlphaFoldDB" id="A0AA45C4M1"/>
<dbReference type="PANTHER" id="PTHR42978">
    <property type="entry name" value="QUORUM-QUENCHING LACTONASE YTNP-RELATED-RELATED"/>
    <property type="match status" value="1"/>
</dbReference>
<comment type="cofactor">
    <cofactor evidence="1">
        <name>Zn(2+)</name>
        <dbReference type="ChEBI" id="CHEBI:29105"/>
    </cofactor>
</comment>
<reference evidence="7 8" key="1">
    <citation type="submission" date="2018-05" db="EMBL/GenBank/DDBJ databases">
        <title>Genomic Encyclopedia of Type Strains, Phase IV (KMG-IV): sequencing the most valuable type-strain genomes for metagenomic binning, comparative biology and taxonomic classification.</title>
        <authorList>
            <person name="Goeker M."/>
        </authorList>
    </citation>
    <scope>NUCLEOTIDE SEQUENCE [LARGE SCALE GENOMIC DNA]</scope>
    <source>
        <strain evidence="7 8">DSM 24906</strain>
    </source>
</reference>
<dbReference type="SMART" id="SM00849">
    <property type="entry name" value="Lactamase_B"/>
    <property type="match status" value="1"/>
</dbReference>
<dbReference type="Proteomes" id="UP000245921">
    <property type="component" value="Unassembled WGS sequence"/>
</dbReference>
<keyword evidence="3" id="KW-0479">Metal-binding</keyword>
<accession>A0AA45C4M1</accession>
<evidence type="ECO:0000256" key="2">
    <source>
        <dbReference type="ARBA" id="ARBA00007749"/>
    </source>
</evidence>
<dbReference type="PANTHER" id="PTHR42978:SF2">
    <property type="entry name" value="102 KBASES UNSTABLE REGION: FROM 1 TO 119443"/>
    <property type="match status" value="1"/>
</dbReference>
<dbReference type="EMBL" id="QGGI01000029">
    <property type="protein sequence ID" value="PWJ86818.1"/>
    <property type="molecule type" value="Genomic_DNA"/>
</dbReference>
<dbReference type="RefSeq" id="WP_109606538.1">
    <property type="nucleotide sequence ID" value="NZ_JAMHJO010000025.1"/>
</dbReference>
<organism evidence="7 8">
    <name type="scientific">Oceanotoga teriensis</name>
    <dbReference type="NCBI Taxonomy" id="515440"/>
    <lineage>
        <taxon>Bacteria</taxon>
        <taxon>Thermotogati</taxon>
        <taxon>Thermotogota</taxon>
        <taxon>Thermotogae</taxon>
        <taxon>Petrotogales</taxon>
        <taxon>Petrotogaceae</taxon>
        <taxon>Oceanotoga</taxon>
    </lineage>
</organism>
<dbReference type="InterPro" id="IPR001279">
    <property type="entry name" value="Metallo-B-lactamas"/>
</dbReference>
<evidence type="ECO:0000313" key="7">
    <source>
        <dbReference type="EMBL" id="PWJ86818.1"/>
    </source>
</evidence>
<dbReference type="Pfam" id="PF00753">
    <property type="entry name" value="Lactamase_B"/>
    <property type="match status" value="1"/>
</dbReference>
<comment type="similarity">
    <text evidence="2">Belongs to the metallo-beta-lactamase superfamily.</text>
</comment>
<dbReference type="InterPro" id="IPR036866">
    <property type="entry name" value="RibonucZ/Hydroxyglut_hydro"/>
</dbReference>
<evidence type="ECO:0000256" key="3">
    <source>
        <dbReference type="ARBA" id="ARBA00022723"/>
    </source>
</evidence>
<keyword evidence="4 7" id="KW-0378">Hydrolase</keyword>
<dbReference type="SUPFAM" id="SSF56281">
    <property type="entry name" value="Metallo-hydrolase/oxidoreductase"/>
    <property type="match status" value="1"/>
</dbReference>
<dbReference type="InterPro" id="IPR051013">
    <property type="entry name" value="MBL_superfamily_lactonases"/>
</dbReference>
<feature type="domain" description="Metallo-beta-lactamase" evidence="6">
    <location>
        <begin position="22"/>
        <end position="200"/>
    </location>
</feature>